<organism evidence="1">
    <name type="scientific">bioreactor metagenome</name>
    <dbReference type="NCBI Taxonomy" id="1076179"/>
    <lineage>
        <taxon>unclassified sequences</taxon>
        <taxon>metagenomes</taxon>
        <taxon>ecological metagenomes</taxon>
    </lineage>
</organism>
<proteinExistence type="predicted"/>
<protein>
    <submittedName>
        <fullName evidence="1">Uncharacterized protein</fullName>
    </submittedName>
</protein>
<sequence>MGVLDVVLIFFALVGLFYEGEVVGAHLFLCQRIPDVLLVGENVSYRRGAPRRTALRRGHAHRTKAVGYFFRAYTAEITAKNPAHDFSLIDIQFQRFPIDEVISERRFAGDKLSGPHPLSIAPAHVLADGCRFFLCHVRP</sequence>
<name>A0A645EQH3_9ZZZZ</name>
<evidence type="ECO:0000313" key="1">
    <source>
        <dbReference type="EMBL" id="MPN04275.1"/>
    </source>
</evidence>
<gene>
    <name evidence="1" type="ORF">SDC9_151511</name>
</gene>
<reference evidence="1" key="1">
    <citation type="submission" date="2019-08" db="EMBL/GenBank/DDBJ databases">
        <authorList>
            <person name="Kucharzyk K."/>
            <person name="Murdoch R.W."/>
            <person name="Higgins S."/>
            <person name="Loffler F."/>
        </authorList>
    </citation>
    <scope>NUCLEOTIDE SEQUENCE</scope>
</reference>
<dbReference type="AlphaFoldDB" id="A0A645EQH3"/>
<dbReference type="EMBL" id="VSSQ01050196">
    <property type="protein sequence ID" value="MPN04275.1"/>
    <property type="molecule type" value="Genomic_DNA"/>
</dbReference>
<accession>A0A645EQH3</accession>
<comment type="caution">
    <text evidence="1">The sequence shown here is derived from an EMBL/GenBank/DDBJ whole genome shotgun (WGS) entry which is preliminary data.</text>
</comment>